<evidence type="ECO:0000259" key="5">
    <source>
        <dbReference type="PROSITE" id="PS50977"/>
    </source>
</evidence>
<dbReference type="Proteomes" id="UP000183376">
    <property type="component" value="Chromosome I"/>
</dbReference>
<dbReference type="OrthoDB" id="9795011at2"/>
<feature type="DNA-binding region" description="H-T-H motif" evidence="4">
    <location>
        <begin position="30"/>
        <end position="49"/>
    </location>
</feature>
<dbReference type="SUPFAM" id="SSF46689">
    <property type="entry name" value="Homeodomain-like"/>
    <property type="match status" value="1"/>
</dbReference>
<dbReference type="GO" id="GO:0000976">
    <property type="term" value="F:transcription cis-regulatory region binding"/>
    <property type="evidence" value="ECO:0007669"/>
    <property type="project" value="TreeGrafter"/>
</dbReference>
<dbReference type="PRINTS" id="PR00455">
    <property type="entry name" value="HTHTETR"/>
</dbReference>
<dbReference type="Pfam" id="PF21597">
    <property type="entry name" value="TetR_C_43"/>
    <property type="match status" value="1"/>
</dbReference>
<dbReference type="eggNOG" id="COG1309">
    <property type="taxonomic scope" value="Bacteria"/>
</dbReference>
<sequence>MARRADAARNVQLLIAAARSLFDESGPDAALDEVARRAGVGNATLYRNFPTRADLLVAVYAGEVDALCARGAELLHRTSAAEALEEWLSCFVAHVATKRPLALACTENNSERRTELFGGWHEAMRSSAAKLLTRAQEEGAVGADLTVANLLAVTSAAAVAATDPEHAQHLLHVMCHGIFN</sequence>
<dbReference type="PANTHER" id="PTHR30055">
    <property type="entry name" value="HTH-TYPE TRANSCRIPTIONAL REGULATOR RUTR"/>
    <property type="match status" value="1"/>
</dbReference>
<keyword evidence="2 4" id="KW-0238">DNA-binding</keyword>
<dbReference type="Gene3D" id="1.10.357.10">
    <property type="entry name" value="Tetracycline Repressor, domain 2"/>
    <property type="match status" value="1"/>
</dbReference>
<reference evidence="6 7" key="1">
    <citation type="submission" date="2016-10" db="EMBL/GenBank/DDBJ databases">
        <authorList>
            <person name="de Groot N.N."/>
        </authorList>
    </citation>
    <scope>NUCLEOTIDE SEQUENCE [LARGE SCALE GENOMIC DNA]</scope>
    <source>
        <strain evidence="6 7">DSM 44149</strain>
    </source>
</reference>
<gene>
    <name evidence="6" type="ORF">SAMN04489726_1632</name>
</gene>
<organism evidence="6 7">
    <name type="scientific">Allokutzneria albata</name>
    <name type="common">Kibdelosporangium albatum</name>
    <dbReference type="NCBI Taxonomy" id="211114"/>
    <lineage>
        <taxon>Bacteria</taxon>
        <taxon>Bacillati</taxon>
        <taxon>Actinomycetota</taxon>
        <taxon>Actinomycetes</taxon>
        <taxon>Pseudonocardiales</taxon>
        <taxon>Pseudonocardiaceae</taxon>
        <taxon>Allokutzneria</taxon>
    </lineage>
</organism>
<keyword evidence="1" id="KW-0805">Transcription regulation</keyword>
<protein>
    <submittedName>
        <fullName evidence="6">DNA-binding transcriptional regulator, AcrR family</fullName>
    </submittedName>
</protein>
<evidence type="ECO:0000256" key="1">
    <source>
        <dbReference type="ARBA" id="ARBA00023015"/>
    </source>
</evidence>
<dbReference type="SUPFAM" id="SSF48498">
    <property type="entry name" value="Tetracyclin repressor-like, C-terminal domain"/>
    <property type="match status" value="1"/>
</dbReference>
<evidence type="ECO:0000313" key="7">
    <source>
        <dbReference type="Proteomes" id="UP000183376"/>
    </source>
</evidence>
<dbReference type="InterPro" id="IPR050109">
    <property type="entry name" value="HTH-type_TetR-like_transc_reg"/>
</dbReference>
<name>A0A1G9TA99_ALLAB</name>
<dbReference type="InterPro" id="IPR009057">
    <property type="entry name" value="Homeodomain-like_sf"/>
</dbReference>
<dbReference type="InterPro" id="IPR001647">
    <property type="entry name" value="HTH_TetR"/>
</dbReference>
<dbReference type="STRING" id="211114.SAMN04489726_1632"/>
<dbReference type="PANTHER" id="PTHR30055:SF234">
    <property type="entry name" value="HTH-TYPE TRANSCRIPTIONAL REGULATOR BETI"/>
    <property type="match status" value="1"/>
</dbReference>
<dbReference type="RefSeq" id="WP_030433019.1">
    <property type="nucleotide sequence ID" value="NZ_JOEF01000035.1"/>
</dbReference>
<evidence type="ECO:0000313" key="6">
    <source>
        <dbReference type="EMBL" id="SDM44035.1"/>
    </source>
</evidence>
<keyword evidence="7" id="KW-1185">Reference proteome</keyword>
<dbReference type="GO" id="GO:0003700">
    <property type="term" value="F:DNA-binding transcription factor activity"/>
    <property type="evidence" value="ECO:0007669"/>
    <property type="project" value="TreeGrafter"/>
</dbReference>
<feature type="domain" description="HTH tetR-type" evidence="5">
    <location>
        <begin position="8"/>
        <end position="67"/>
    </location>
</feature>
<evidence type="ECO:0000256" key="4">
    <source>
        <dbReference type="PROSITE-ProRule" id="PRU00335"/>
    </source>
</evidence>
<dbReference type="EMBL" id="LT629701">
    <property type="protein sequence ID" value="SDM44035.1"/>
    <property type="molecule type" value="Genomic_DNA"/>
</dbReference>
<evidence type="ECO:0000256" key="2">
    <source>
        <dbReference type="ARBA" id="ARBA00023125"/>
    </source>
</evidence>
<dbReference type="InterPro" id="IPR036271">
    <property type="entry name" value="Tet_transcr_reg_TetR-rel_C_sf"/>
</dbReference>
<evidence type="ECO:0000256" key="3">
    <source>
        <dbReference type="ARBA" id="ARBA00023163"/>
    </source>
</evidence>
<proteinExistence type="predicted"/>
<dbReference type="PROSITE" id="PS50977">
    <property type="entry name" value="HTH_TETR_2"/>
    <property type="match status" value="1"/>
</dbReference>
<dbReference type="Pfam" id="PF00440">
    <property type="entry name" value="TetR_N"/>
    <property type="match status" value="1"/>
</dbReference>
<dbReference type="AlphaFoldDB" id="A0A1G9TA99"/>
<keyword evidence="3" id="KW-0804">Transcription</keyword>
<accession>A0A1G9TA99</accession>
<dbReference type="InterPro" id="IPR049445">
    <property type="entry name" value="TetR_SbtR-like_C"/>
</dbReference>